<sequence>MGHLALTQLLLVLLTFVTVVSSQSSDDVRDSAERDDDLGSSQAEVDLYNVCPVMVNFGEEQANLSEEELKANAADAAMTAYMLSHPNETLWDFFKVENRQKHQMFMNLPRSDKFKHLFKKAVDFASETVIAGAHMAADAAEWFVNTVRHPRIGLHQASEFFKEFWANTKMVGRMMVKDPNATSKNMVGGFLLNLRHHPAEFTAESILLVSAGTAVIHNVMHGVEIMFGGMSNAVSGAIISALVFIHILDDPILLVTPLIKSLVEAASNLDSDNATKAPPTLSMHMIPPSTSCLIPEEFRPRFSSRDLCLSNSVEVRMLMFGTAKRAALMTGPERVNAYGLFHDFVCCFLADEEFEVYAPNITTSDFKAELVATPVKFTDCYKRLANYSAATMWKSSYGRRSSSSGRDSDEAEEELLMEKDKDVE</sequence>
<keyword evidence="4" id="KW-1185">Reference proteome</keyword>
<accession>A0AAV0UL15</accession>
<evidence type="ECO:0000256" key="1">
    <source>
        <dbReference type="SAM" id="MobiDB-lite"/>
    </source>
</evidence>
<gene>
    <name evidence="3" type="ORF">HBR001_LOCUS6660</name>
</gene>
<dbReference type="Proteomes" id="UP001162031">
    <property type="component" value="Unassembled WGS sequence"/>
</dbReference>
<feature type="compositionally biased region" description="Low complexity" evidence="1">
    <location>
        <begin position="396"/>
        <end position="405"/>
    </location>
</feature>
<proteinExistence type="predicted"/>
<protein>
    <recommendedName>
        <fullName evidence="5">RxLR effector candidate protein</fullName>
    </recommendedName>
</protein>
<dbReference type="EMBL" id="CANTFL010001296">
    <property type="protein sequence ID" value="CAI5735966.1"/>
    <property type="molecule type" value="Genomic_DNA"/>
</dbReference>
<comment type="caution">
    <text evidence="3">The sequence shown here is derived from an EMBL/GenBank/DDBJ whole genome shotgun (WGS) entry which is preliminary data.</text>
</comment>
<keyword evidence="2" id="KW-0732">Signal</keyword>
<evidence type="ECO:0000313" key="3">
    <source>
        <dbReference type="EMBL" id="CAI5735966.1"/>
    </source>
</evidence>
<name>A0AAV0UL15_HYABA</name>
<dbReference type="AlphaFoldDB" id="A0AAV0UL15"/>
<organism evidence="3 4">
    <name type="scientific">Hyaloperonospora brassicae</name>
    <name type="common">Brassica downy mildew</name>
    <name type="synonym">Peronospora brassicae</name>
    <dbReference type="NCBI Taxonomy" id="162125"/>
    <lineage>
        <taxon>Eukaryota</taxon>
        <taxon>Sar</taxon>
        <taxon>Stramenopiles</taxon>
        <taxon>Oomycota</taxon>
        <taxon>Peronosporomycetes</taxon>
        <taxon>Peronosporales</taxon>
        <taxon>Peronosporaceae</taxon>
        <taxon>Hyaloperonospora</taxon>
    </lineage>
</organism>
<feature type="signal peptide" evidence="2">
    <location>
        <begin position="1"/>
        <end position="22"/>
    </location>
</feature>
<feature type="region of interest" description="Disordered" evidence="1">
    <location>
        <begin position="396"/>
        <end position="424"/>
    </location>
</feature>
<reference evidence="3" key="1">
    <citation type="submission" date="2022-12" db="EMBL/GenBank/DDBJ databases">
        <authorList>
            <person name="Webb A."/>
        </authorList>
    </citation>
    <scope>NUCLEOTIDE SEQUENCE</scope>
    <source>
        <strain evidence="3">Hp1</strain>
    </source>
</reference>
<feature type="chain" id="PRO_5043841306" description="RxLR effector candidate protein" evidence="2">
    <location>
        <begin position="23"/>
        <end position="424"/>
    </location>
</feature>
<evidence type="ECO:0000256" key="2">
    <source>
        <dbReference type="SAM" id="SignalP"/>
    </source>
</evidence>
<evidence type="ECO:0000313" key="4">
    <source>
        <dbReference type="Proteomes" id="UP001162031"/>
    </source>
</evidence>
<evidence type="ECO:0008006" key="5">
    <source>
        <dbReference type="Google" id="ProtNLM"/>
    </source>
</evidence>